<organism evidence="1 2">
    <name type="scientific">Smallanthus sonchifolius</name>
    <dbReference type="NCBI Taxonomy" id="185202"/>
    <lineage>
        <taxon>Eukaryota</taxon>
        <taxon>Viridiplantae</taxon>
        <taxon>Streptophyta</taxon>
        <taxon>Embryophyta</taxon>
        <taxon>Tracheophyta</taxon>
        <taxon>Spermatophyta</taxon>
        <taxon>Magnoliopsida</taxon>
        <taxon>eudicotyledons</taxon>
        <taxon>Gunneridae</taxon>
        <taxon>Pentapetalae</taxon>
        <taxon>asterids</taxon>
        <taxon>campanulids</taxon>
        <taxon>Asterales</taxon>
        <taxon>Asteraceae</taxon>
        <taxon>Asteroideae</taxon>
        <taxon>Heliantheae alliance</taxon>
        <taxon>Millerieae</taxon>
        <taxon>Smallanthus</taxon>
    </lineage>
</organism>
<dbReference type="Proteomes" id="UP001056120">
    <property type="component" value="Linkage Group LG24"/>
</dbReference>
<name>A0ACB9AT29_9ASTR</name>
<gene>
    <name evidence="1" type="ORF">L1987_71969</name>
</gene>
<sequence length="937" mass="107103">MFKSTRWRSDKNKIKAVFKLQFHATQLAPNGGDALTIAVIPGDVGKPTARLEKTKVGDGSCYWEKPHSETVKFTWDQKTGKINEKIYRFVVATGSSVFGVVGEVSLDFSCYAEATKPSSVSLPLKNAKCTSVLHVSVQRVLDQREVDVSENVNEDDKNLKAQFSNGDIKGSIQSDPSDDHMALSDNINRGHGTSSGSDITLSGSDSSSGLDTPREPVSKNTKLVYETSTTPIYEEHQRSSSQWDWLDGSVHDSSTDDSSIISPRETLLTETPEEGPPDDVITNLKGELVILARQAEVSEMELQTLRKQAVKESKRGLDLSKEVVSLKEERNGLKEECEKLKAKVKVKVNGSLLNEGGDPWALVDELKQELNHEKDLNSNLRLQLQKTQESNAELILAVRDLDEMLESKSKFSIAPKLQEVNSKSETDDDEDQKALEEIVREHSGMKDAYLQEQKIINLYNEIEMYKRDKDELEMQMEQIALDYEILKQENHDISYKLEQSQLQEQLKMQYECLTSYATVNELESQIESLNDELKLKSKELSESVLAIKELETHIKNLEEDLDNQAHGFEADMEDLIHTKVEQEQRAILAEENLRKVKLQNSSTAGKLQEEFRKLSTEMALVFQESENAAMKAIDEANQLTVEKRHLEEMVKKVKEEFDFLRGQHEDKLVDLSNQITLKSKHLEEMEKQIENLSHELKHQKASYNAKIKNLDDERNYLENEISFVKMELESSKKELRNVITDKDNEVERLLSEIERLKSRCNDMKQFLKENELVKENLKKQVSQLKGDLKKKEFNNMTDMIKLLEGQIKLKETALECSEASFLEKEKDLQHKIEELERQLEVLDQNIKIPQVSTAQNSNPSTISDDAIKPETKKTGDQEIFEVSSNEMELLNKSKSMEIELKEMQERYSEISLKFAEVEGERQQLVMTLRNLKNTKKC</sequence>
<protein>
    <submittedName>
        <fullName evidence="1">Uncharacterized protein</fullName>
    </submittedName>
</protein>
<keyword evidence="2" id="KW-1185">Reference proteome</keyword>
<evidence type="ECO:0000313" key="2">
    <source>
        <dbReference type="Proteomes" id="UP001056120"/>
    </source>
</evidence>
<reference evidence="1 2" key="2">
    <citation type="journal article" date="2022" name="Mol. Ecol. Resour.">
        <title>The genomes of chicory, endive, great burdock and yacon provide insights into Asteraceae paleo-polyploidization history and plant inulin production.</title>
        <authorList>
            <person name="Fan W."/>
            <person name="Wang S."/>
            <person name="Wang H."/>
            <person name="Wang A."/>
            <person name="Jiang F."/>
            <person name="Liu H."/>
            <person name="Zhao H."/>
            <person name="Xu D."/>
            <person name="Zhang Y."/>
        </authorList>
    </citation>
    <scope>NUCLEOTIDE SEQUENCE [LARGE SCALE GENOMIC DNA]</scope>
    <source>
        <strain evidence="2">cv. Yunnan</strain>
        <tissue evidence="1">Leaves</tissue>
    </source>
</reference>
<reference evidence="2" key="1">
    <citation type="journal article" date="2022" name="Mol. Ecol. Resour.">
        <title>The genomes of chicory, endive, great burdock and yacon provide insights into Asteraceae palaeo-polyploidization history and plant inulin production.</title>
        <authorList>
            <person name="Fan W."/>
            <person name="Wang S."/>
            <person name="Wang H."/>
            <person name="Wang A."/>
            <person name="Jiang F."/>
            <person name="Liu H."/>
            <person name="Zhao H."/>
            <person name="Xu D."/>
            <person name="Zhang Y."/>
        </authorList>
    </citation>
    <scope>NUCLEOTIDE SEQUENCE [LARGE SCALE GENOMIC DNA]</scope>
    <source>
        <strain evidence="2">cv. Yunnan</strain>
    </source>
</reference>
<evidence type="ECO:0000313" key="1">
    <source>
        <dbReference type="EMBL" id="KAI3713392.1"/>
    </source>
</evidence>
<dbReference type="EMBL" id="CM042041">
    <property type="protein sequence ID" value="KAI3713392.1"/>
    <property type="molecule type" value="Genomic_DNA"/>
</dbReference>
<proteinExistence type="predicted"/>
<accession>A0ACB9AT29</accession>
<comment type="caution">
    <text evidence="1">The sequence shown here is derived from an EMBL/GenBank/DDBJ whole genome shotgun (WGS) entry which is preliminary data.</text>
</comment>